<organism evidence="8 9">
    <name type="scientific">Corynebacterium lujinxingii</name>
    <dbReference type="NCBI Taxonomy" id="2763010"/>
    <lineage>
        <taxon>Bacteria</taxon>
        <taxon>Bacillati</taxon>
        <taxon>Actinomycetota</taxon>
        <taxon>Actinomycetes</taxon>
        <taxon>Mycobacteriales</taxon>
        <taxon>Corynebacteriaceae</taxon>
        <taxon>Corynebacterium</taxon>
    </lineage>
</organism>
<evidence type="ECO:0000313" key="9">
    <source>
        <dbReference type="Proteomes" id="UP000516235"/>
    </source>
</evidence>
<proteinExistence type="inferred from homology"/>
<dbReference type="PROSITE" id="PS51900">
    <property type="entry name" value="CB"/>
    <property type="match status" value="1"/>
</dbReference>
<dbReference type="Proteomes" id="UP000642876">
    <property type="component" value="Unassembled WGS sequence"/>
</dbReference>
<evidence type="ECO:0000256" key="2">
    <source>
        <dbReference type="ARBA" id="ARBA00023125"/>
    </source>
</evidence>
<dbReference type="InterPro" id="IPR013762">
    <property type="entry name" value="Integrase-like_cat_sf"/>
</dbReference>
<dbReference type="RefSeq" id="WP_171192620.1">
    <property type="nucleotide sequence ID" value="NZ_CP061032.1"/>
</dbReference>
<evidence type="ECO:0000313" key="7">
    <source>
        <dbReference type="EMBL" id="MBC3178110.1"/>
    </source>
</evidence>
<feature type="domain" description="Core-binding (CB)" evidence="6">
    <location>
        <begin position="59"/>
        <end position="147"/>
    </location>
</feature>
<evidence type="ECO:0000313" key="8">
    <source>
        <dbReference type="EMBL" id="QNP89476.1"/>
    </source>
</evidence>
<gene>
    <name evidence="7" type="ORF">H7348_02080</name>
    <name evidence="8" type="ORF">IAU68_07120</name>
</gene>
<evidence type="ECO:0000259" key="5">
    <source>
        <dbReference type="PROSITE" id="PS51898"/>
    </source>
</evidence>
<dbReference type="Pfam" id="PF00589">
    <property type="entry name" value="Phage_integrase"/>
    <property type="match status" value="1"/>
</dbReference>
<name>A0A7H0JWR0_9CORY</name>
<dbReference type="PANTHER" id="PTHR30349:SF64">
    <property type="entry name" value="PROPHAGE INTEGRASE INTD-RELATED"/>
    <property type="match status" value="1"/>
</dbReference>
<dbReference type="EMBL" id="JACMYE010000001">
    <property type="protein sequence ID" value="MBC3178110.1"/>
    <property type="molecule type" value="Genomic_DNA"/>
</dbReference>
<comment type="similarity">
    <text evidence="1">Belongs to the 'phage' integrase family.</text>
</comment>
<evidence type="ECO:0000259" key="6">
    <source>
        <dbReference type="PROSITE" id="PS51900"/>
    </source>
</evidence>
<dbReference type="Proteomes" id="UP000516235">
    <property type="component" value="Chromosome"/>
</dbReference>
<dbReference type="InterPro" id="IPR044068">
    <property type="entry name" value="CB"/>
</dbReference>
<dbReference type="EMBL" id="CP061032">
    <property type="protein sequence ID" value="QNP89476.1"/>
    <property type="molecule type" value="Genomic_DNA"/>
</dbReference>
<accession>A0A7H0JWR0</accession>
<dbReference type="PROSITE" id="PS51898">
    <property type="entry name" value="TYR_RECOMBINASE"/>
    <property type="match status" value="1"/>
</dbReference>
<dbReference type="InterPro" id="IPR002104">
    <property type="entry name" value="Integrase_catalytic"/>
</dbReference>
<evidence type="ECO:0000313" key="10">
    <source>
        <dbReference type="Proteomes" id="UP000642876"/>
    </source>
</evidence>
<dbReference type="InterPro" id="IPR050090">
    <property type="entry name" value="Tyrosine_recombinase_XerCD"/>
</dbReference>
<dbReference type="AlphaFoldDB" id="A0A7H0JWR0"/>
<sequence length="390" mass="42758">MAIQRRVTKTGAVRWVARWRDKGGREHSRTFDTKREAKTFLADIEVKQARGANVVPQKITVRHLFDDWLATRDIRPSTRGAYEHVRDIQLAPLLDYPAAEVTPAEMMEWASHLRTGRAWISADDTGLAESTVHTALVTVASAFKWGVQEGYLTRSPVRVPRKDKALDPVEIPTRAQIDAVIKRVETGGAKYVAKGLENVTRPNPAVTDMMHIALWAGLRVSEIAGLVVGDIDLDAGFIHVRAQLARDGKRRAPVKSHTSRRDVPIAPALVPVLRRLTVDRAPDEWLLVSNNGHPVQVSHAGKVVRYAAENAGAPGVHFHALRHFFVSTMLTAGVAVQDVAAVAGHTPATTLETYAHVLDGYRDRVSAAFEAPAFSARGISAGSRHLRAVD</sequence>
<reference evidence="9 10" key="1">
    <citation type="submission" date="2020-08" db="EMBL/GenBank/DDBJ databases">
        <title>novel species in genus Corynebacterium.</title>
        <authorList>
            <person name="Zhang G."/>
        </authorList>
    </citation>
    <scope>NUCLEOTIDE SEQUENCE [LARGE SCALE GENOMIC DNA]</scope>
    <source>
        <strain evidence="9 10">zg-917</strain>
        <strain evidence="8">Zg-917</strain>
    </source>
</reference>
<evidence type="ECO:0000256" key="3">
    <source>
        <dbReference type="ARBA" id="ARBA00023172"/>
    </source>
</evidence>
<dbReference type="GO" id="GO:0006310">
    <property type="term" value="P:DNA recombination"/>
    <property type="evidence" value="ECO:0007669"/>
    <property type="project" value="UniProtKB-KW"/>
</dbReference>
<keyword evidence="10" id="KW-1185">Reference proteome</keyword>
<dbReference type="SUPFAM" id="SSF56349">
    <property type="entry name" value="DNA breaking-rejoining enzymes"/>
    <property type="match status" value="1"/>
</dbReference>
<evidence type="ECO:0000256" key="4">
    <source>
        <dbReference type="PROSITE-ProRule" id="PRU01248"/>
    </source>
</evidence>
<dbReference type="Gene3D" id="1.10.150.130">
    <property type="match status" value="1"/>
</dbReference>
<keyword evidence="3" id="KW-0233">DNA recombination</keyword>
<protein>
    <submittedName>
        <fullName evidence="8">Tyrosine-type recombinase/integrase</fullName>
    </submittedName>
</protein>
<dbReference type="GO" id="GO:0015074">
    <property type="term" value="P:DNA integration"/>
    <property type="evidence" value="ECO:0007669"/>
    <property type="project" value="InterPro"/>
</dbReference>
<dbReference type="InterPro" id="IPR010998">
    <property type="entry name" value="Integrase_recombinase_N"/>
</dbReference>
<dbReference type="KEGG" id="cluj:IAU68_07120"/>
<feature type="domain" description="Tyr recombinase" evidence="5">
    <location>
        <begin position="167"/>
        <end position="368"/>
    </location>
</feature>
<evidence type="ECO:0000256" key="1">
    <source>
        <dbReference type="ARBA" id="ARBA00008857"/>
    </source>
</evidence>
<keyword evidence="2 4" id="KW-0238">DNA-binding</keyword>
<dbReference type="Gene3D" id="1.10.443.10">
    <property type="entry name" value="Intergrase catalytic core"/>
    <property type="match status" value="1"/>
</dbReference>
<dbReference type="InterPro" id="IPR011010">
    <property type="entry name" value="DNA_brk_join_enz"/>
</dbReference>
<dbReference type="GO" id="GO:0003677">
    <property type="term" value="F:DNA binding"/>
    <property type="evidence" value="ECO:0007669"/>
    <property type="project" value="UniProtKB-UniRule"/>
</dbReference>
<dbReference type="PANTHER" id="PTHR30349">
    <property type="entry name" value="PHAGE INTEGRASE-RELATED"/>
    <property type="match status" value="1"/>
</dbReference>